<accession>A0A8J7RKN4</accession>
<dbReference type="Pfam" id="PF07969">
    <property type="entry name" value="Amidohydro_3"/>
    <property type="match status" value="1"/>
</dbReference>
<dbReference type="InterPro" id="IPR013108">
    <property type="entry name" value="Amidohydro_3"/>
</dbReference>
<gene>
    <name evidence="3" type="ORF">NATSA_01890</name>
</gene>
<evidence type="ECO:0000313" key="4">
    <source>
        <dbReference type="Proteomes" id="UP000673975"/>
    </source>
</evidence>
<dbReference type="CDD" id="cd01300">
    <property type="entry name" value="YtcJ_like"/>
    <property type="match status" value="1"/>
</dbReference>
<protein>
    <submittedName>
        <fullName evidence="3">Amidohydrolase</fullName>
    </submittedName>
</protein>
<dbReference type="PANTHER" id="PTHR22642:SF2">
    <property type="entry name" value="PROTEIN LONG AFTER FAR-RED 3"/>
    <property type="match status" value="1"/>
</dbReference>
<feature type="region of interest" description="Disordered" evidence="1">
    <location>
        <begin position="304"/>
        <end position="335"/>
    </location>
</feature>
<feature type="region of interest" description="Disordered" evidence="1">
    <location>
        <begin position="33"/>
        <end position="52"/>
    </location>
</feature>
<dbReference type="SUPFAM" id="SSF51338">
    <property type="entry name" value="Composite domain of metallo-dependent hydrolases"/>
    <property type="match status" value="1"/>
</dbReference>
<evidence type="ECO:0000256" key="1">
    <source>
        <dbReference type="SAM" id="MobiDB-lite"/>
    </source>
</evidence>
<feature type="compositionally biased region" description="Basic and acidic residues" evidence="1">
    <location>
        <begin position="304"/>
        <end position="321"/>
    </location>
</feature>
<dbReference type="AlphaFoldDB" id="A0A8J7RKN4"/>
<evidence type="ECO:0000313" key="3">
    <source>
        <dbReference type="EMBL" id="MBP3191404.1"/>
    </source>
</evidence>
<name>A0A8J7RKN4_9BACT</name>
<feature type="domain" description="Amidohydrolase 3" evidence="2">
    <location>
        <begin position="95"/>
        <end position="609"/>
    </location>
</feature>
<dbReference type="PANTHER" id="PTHR22642">
    <property type="entry name" value="IMIDAZOLONEPROPIONASE"/>
    <property type="match status" value="1"/>
</dbReference>
<dbReference type="Gene3D" id="3.20.20.140">
    <property type="entry name" value="Metal-dependent hydrolases"/>
    <property type="match status" value="1"/>
</dbReference>
<sequence length="610" mass="67054">MLTAAGAKASGEQQAIIIHNVTGYTLVPGSIAEDSNEKAKPGSENSLKAADPNRNAWLPDAATLKQFEAIAIQDGRVLLTGTRSELNEKYPDAKLIDGNGHALLPGLTDAHGHIMGLGEANLNVNVMGLQSLEETLQKVEAYAQDYPDLPWIRGRGWNQVLWDEDRFPTAEVLDKVVPDRPVWLTRVDGHAGWANSKALEIAGVTKETTDPDGGSVIRDDDGEPTGVFIDRAMDLIRDHIPPPREAERKMALEAALDKLRSEGLTGVHDAGLGFEDVRLMKEFADKGKLTTRVYGMTGGAGDDFDRLSGGEMARRDKDRSGQKPVAHSDTWPESGPVDGYADDRLFLRSVKLYTDGALGSRGAALLDDYSDDPGNRGLLLLSHEELTEKIRKIIQAGFQPAVHAIGDEANRMVLDVFENAAEESGVQQNNSDAGIDARLNRPRIEHAQVVHPDDIPRFDELGVIASMQPVHATSDMNMAEDRIGRDRMKGAYAWRTILEQNIMIASGSDFPVELSNPFHGLYSAVKRRDHEGNPEGGWYPEQRLSRKEALHSFTLGAAYAGFMEDRTGSLEPGKWADFILVDKDFFEIPESEIHRIEVVETWLAGEKVYP</sequence>
<reference evidence="3" key="1">
    <citation type="submission" date="2021-02" db="EMBL/GenBank/DDBJ databases">
        <title>Natronogracilivirga saccharolytica gen. nov. sp. nov. a new anaerobic, haloalkiliphilic carbohydrate-fermenting bacterium from soda lake and proposing of Cyclonatronumiaceae fam. nov. in the phylum Balneolaeota.</title>
        <authorList>
            <person name="Zhilina T.N."/>
            <person name="Sorokin D.Y."/>
            <person name="Zavarzina D.G."/>
            <person name="Toshchakov S.V."/>
            <person name="Kublanov I.V."/>
        </authorList>
    </citation>
    <scope>NUCLEOTIDE SEQUENCE</scope>
    <source>
        <strain evidence="3">Z-1702</strain>
    </source>
</reference>
<dbReference type="InterPro" id="IPR033932">
    <property type="entry name" value="YtcJ-like"/>
</dbReference>
<organism evidence="3 4">
    <name type="scientific">Natronogracilivirga saccharolytica</name>
    <dbReference type="NCBI Taxonomy" id="2812953"/>
    <lineage>
        <taxon>Bacteria</taxon>
        <taxon>Pseudomonadati</taxon>
        <taxon>Balneolota</taxon>
        <taxon>Balneolia</taxon>
        <taxon>Balneolales</taxon>
        <taxon>Cyclonatronaceae</taxon>
        <taxon>Natronogracilivirga</taxon>
    </lineage>
</organism>
<proteinExistence type="predicted"/>
<dbReference type="RefSeq" id="WP_210509893.1">
    <property type="nucleotide sequence ID" value="NZ_JAFIDN010000001.1"/>
</dbReference>
<dbReference type="InterPro" id="IPR032466">
    <property type="entry name" value="Metal_Hydrolase"/>
</dbReference>
<dbReference type="EMBL" id="JAFIDN010000001">
    <property type="protein sequence ID" value="MBP3191404.1"/>
    <property type="molecule type" value="Genomic_DNA"/>
</dbReference>
<keyword evidence="4" id="KW-1185">Reference proteome</keyword>
<dbReference type="InterPro" id="IPR011059">
    <property type="entry name" value="Metal-dep_hydrolase_composite"/>
</dbReference>
<dbReference type="Proteomes" id="UP000673975">
    <property type="component" value="Unassembled WGS sequence"/>
</dbReference>
<comment type="caution">
    <text evidence="3">The sequence shown here is derived from an EMBL/GenBank/DDBJ whole genome shotgun (WGS) entry which is preliminary data.</text>
</comment>
<dbReference type="Gene3D" id="2.30.40.10">
    <property type="entry name" value="Urease, subunit C, domain 1"/>
    <property type="match status" value="1"/>
</dbReference>
<dbReference type="SUPFAM" id="SSF51556">
    <property type="entry name" value="Metallo-dependent hydrolases"/>
    <property type="match status" value="1"/>
</dbReference>
<dbReference type="Gene3D" id="3.10.310.70">
    <property type="match status" value="1"/>
</dbReference>
<evidence type="ECO:0000259" key="2">
    <source>
        <dbReference type="Pfam" id="PF07969"/>
    </source>
</evidence>
<dbReference type="GO" id="GO:0016810">
    <property type="term" value="F:hydrolase activity, acting on carbon-nitrogen (but not peptide) bonds"/>
    <property type="evidence" value="ECO:0007669"/>
    <property type="project" value="InterPro"/>
</dbReference>